<comment type="caution">
    <text evidence="1">The sequence shown here is derived from an EMBL/GenBank/DDBJ whole genome shotgun (WGS) entry which is preliminary data.</text>
</comment>
<dbReference type="Proteomes" id="UP000886595">
    <property type="component" value="Unassembled WGS sequence"/>
</dbReference>
<gene>
    <name evidence="1" type="ORF">Bca52824_074258</name>
</gene>
<dbReference type="AlphaFoldDB" id="A0A8X7U6L8"/>
<evidence type="ECO:0000313" key="1">
    <source>
        <dbReference type="EMBL" id="KAG2267179.1"/>
    </source>
</evidence>
<evidence type="ECO:0000313" key="2">
    <source>
        <dbReference type="Proteomes" id="UP000886595"/>
    </source>
</evidence>
<reference evidence="1 2" key="1">
    <citation type="submission" date="2020-02" db="EMBL/GenBank/DDBJ databases">
        <authorList>
            <person name="Ma Q."/>
            <person name="Huang Y."/>
            <person name="Song X."/>
            <person name="Pei D."/>
        </authorList>
    </citation>
    <scope>NUCLEOTIDE SEQUENCE [LARGE SCALE GENOMIC DNA]</scope>
    <source>
        <strain evidence="1">Sxm20200214</strain>
        <tissue evidence="1">Leaf</tissue>
    </source>
</reference>
<keyword evidence="2" id="KW-1185">Reference proteome</keyword>
<dbReference type="EMBL" id="JAAMPC010000014">
    <property type="protein sequence ID" value="KAG2267179.1"/>
    <property type="molecule type" value="Genomic_DNA"/>
</dbReference>
<organism evidence="1 2">
    <name type="scientific">Brassica carinata</name>
    <name type="common">Ethiopian mustard</name>
    <name type="synonym">Abyssinian cabbage</name>
    <dbReference type="NCBI Taxonomy" id="52824"/>
    <lineage>
        <taxon>Eukaryota</taxon>
        <taxon>Viridiplantae</taxon>
        <taxon>Streptophyta</taxon>
        <taxon>Embryophyta</taxon>
        <taxon>Tracheophyta</taxon>
        <taxon>Spermatophyta</taxon>
        <taxon>Magnoliopsida</taxon>
        <taxon>eudicotyledons</taxon>
        <taxon>Gunneridae</taxon>
        <taxon>Pentapetalae</taxon>
        <taxon>rosids</taxon>
        <taxon>malvids</taxon>
        <taxon>Brassicales</taxon>
        <taxon>Brassicaceae</taxon>
        <taxon>Brassiceae</taxon>
        <taxon>Brassica</taxon>
    </lineage>
</organism>
<proteinExistence type="predicted"/>
<name>A0A8X7U6L8_BRACI</name>
<accession>A0A8X7U6L8</accession>
<protein>
    <submittedName>
        <fullName evidence="1">Uncharacterized protein</fullName>
    </submittedName>
</protein>
<sequence length="200" mass="22681">MLPPMLLPRLVHMRAAFHRQSEILARVNFTKCPQPNSPPDNVLRRSTKRSLGLKEGLPLPFTDRIPLSASVLSWLFDAGKLPKSRSQSAPADIGGPLATLMLKQPANSRRFELGPRAQPSEPILFRLRIHFADFPLPTLFHRPEAVHLGDLMRYEYDRDTRPPIFKGHGMHRHHATAVLFQPLDLPLSRFQGGQAVKQKR</sequence>